<dbReference type="OrthoDB" id="4323652at2"/>
<evidence type="ECO:0000259" key="1">
    <source>
        <dbReference type="Pfam" id="PF04149"/>
    </source>
</evidence>
<feature type="domain" description="DUF397" evidence="1">
    <location>
        <begin position="13"/>
        <end position="65"/>
    </location>
</feature>
<dbReference type="InterPro" id="IPR007278">
    <property type="entry name" value="DUF397"/>
</dbReference>
<protein>
    <recommendedName>
        <fullName evidence="1">DUF397 domain-containing protein</fullName>
    </recommendedName>
</protein>
<organism evidence="2 3">
    <name type="scientific">Streptomyces azureus</name>
    <dbReference type="NCBI Taxonomy" id="146537"/>
    <lineage>
        <taxon>Bacteria</taxon>
        <taxon>Bacillati</taxon>
        <taxon>Actinomycetota</taxon>
        <taxon>Actinomycetes</taxon>
        <taxon>Kitasatosporales</taxon>
        <taxon>Streptomycetaceae</taxon>
        <taxon>Streptomyces</taxon>
    </lineage>
</organism>
<dbReference type="PATRIC" id="fig|146537.3.peg.7933"/>
<dbReference type="AlphaFoldDB" id="A0A0K8PY56"/>
<keyword evidence="3" id="KW-1185">Reference proteome</keyword>
<accession>A0A0K8PY56</accession>
<evidence type="ECO:0000313" key="3">
    <source>
        <dbReference type="Proteomes" id="UP000053859"/>
    </source>
</evidence>
<dbReference type="Pfam" id="PF04149">
    <property type="entry name" value="DUF397"/>
    <property type="match status" value="1"/>
</dbReference>
<name>A0A0K8PY56_STRAJ</name>
<gene>
    <name evidence="2" type="ORF">SAZU_7525</name>
</gene>
<dbReference type="EMBL" id="DF968470">
    <property type="protein sequence ID" value="GAP52648.1"/>
    <property type="molecule type" value="Genomic_DNA"/>
</dbReference>
<dbReference type="RefSeq" id="WP_063889050.1">
    <property type="nucleotide sequence ID" value="NZ_DF968470.1"/>
</dbReference>
<sequence length="86" mass="8834">MTIEASGGSGRPVWFTSSYSNGAGGECVECALTADGALVRDSKTPEARLIAVGNDAWHSFIQTVKHGGAARYGPAHGALGLHQSGY</sequence>
<proteinExistence type="predicted"/>
<evidence type="ECO:0000313" key="2">
    <source>
        <dbReference type="EMBL" id="GAP52648.1"/>
    </source>
</evidence>
<dbReference type="Proteomes" id="UP000053859">
    <property type="component" value="Unassembled WGS sequence"/>
</dbReference>
<reference evidence="2" key="1">
    <citation type="journal article" date="2015" name="Genome Announc.">
        <title>Draft Genome Sequence of Thiostrepton-Producing Streptomyces azureus ATCC 14921.</title>
        <authorList>
            <person name="Sakihara K."/>
            <person name="Maeda J."/>
            <person name="Tashiro K."/>
            <person name="Fujino Y."/>
            <person name="Kuhara S."/>
            <person name="Ohshima T."/>
            <person name="Ogata S."/>
            <person name="Doi K."/>
        </authorList>
    </citation>
    <scope>NUCLEOTIDE SEQUENCE [LARGE SCALE GENOMIC DNA]</scope>
    <source>
        <strain evidence="2">ATCC14921</strain>
    </source>
</reference>